<keyword evidence="2 3" id="KW-0694">RNA-binding</keyword>
<keyword evidence="8" id="KW-1185">Reference proteome</keyword>
<dbReference type="InterPro" id="IPR036483">
    <property type="entry name" value="PWI_dom_sf"/>
</dbReference>
<evidence type="ECO:0000256" key="3">
    <source>
        <dbReference type="PROSITE-ProRule" id="PRU00176"/>
    </source>
</evidence>
<dbReference type="InterPro" id="IPR052768">
    <property type="entry name" value="RBM25"/>
</dbReference>
<feature type="region of interest" description="Disordered" evidence="4">
    <location>
        <begin position="803"/>
        <end position="830"/>
    </location>
</feature>
<dbReference type="Pfam" id="PF01480">
    <property type="entry name" value="PWI"/>
    <property type="match status" value="1"/>
</dbReference>
<accession>A0ABD1DKI3</accession>
<dbReference type="SMART" id="SM00360">
    <property type="entry name" value="RRM"/>
    <property type="match status" value="1"/>
</dbReference>
<evidence type="ECO:0000313" key="8">
    <source>
        <dbReference type="Proteomes" id="UP001562425"/>
    </source>
</evidence>
<feature type="compositionally biased region" description="Pro residues" evidence="4">
    <location>
        <begin position="32"/>
        <end position="42"/>
    </location>
</feature>
<dbReference type="Proteomes" id="UP001562425">
    <property type="component" value="Unassembled WGS sequence"/>
</dbReference>
<dbReference type="PANTHER" id="PTHR18806:SF4">
    <property type="entry name" value="RNA-BINDING PROTEIN 25"/>
    <property type="match status" value="1"/>
</dbReference>
<protein>
    <recommendedName>
        <fullName evidence="9">RNA-binding protein 25</fullName>
    </recommendedName>
</protein>
<dbReference type="InterPro" id="IPR034268">
    <property type="entry name" value="RBM25_RRM"/>
</dbReference>
<dbReference type="PROSITE" id="PS51025">
    <property type="entry name" value="PWI"/>
    <property type="match status" value="1"/>
</dbReference>
<evidence type="ECO:0000256" key="2">
    <source>
        <dbReference type="ARBA" id="ARBA00022884"/>
    </source>
</evidence>
<feature type="region of interest" description="Disordered" evidence="4">
    <location>
        <begin position="433"/>
        <end position="602"/>
    </location>
</feature>
<feature type="compositionally biased region" description="Basic and acidic residues" evidence="4">
    <location>
        <begin position="438"/>
        <end position="468"/>
    </location>
</feature>
<feature type="compositionally biased region" description="Low complexity" evidence="4">
    <location>
        <begin position="584"/>
        <end position="597"/>
    </location>
</feature>
<dbReference type="InterPro" id="IPR035979">
    <property type="entry name" value="RBD_domain_sf"/>
</dbReference>
<feature type="compositionally biased region" description="Low complexity" evidence="4">
    <location>
        <begin position="566"/>
        <end position="575"/>
    </location>
</feature>
<reference evidence="7 8" key="1">
    <citation type="submission" date="2024-05" db="EMBL/GenBank/DDBJ databases">
        <title>Culex pipiens pipiens assembly and annotation.</title>
        <authorList>
            <person name="Alout H."/>
            <person name="Durand T."/>
        </authorList>
    </citation>
    <scope>NUCLEOTIDE SEQUENCE [LARGE SCALE GENOMIC DNA]</scope>
    <source>
        <strain evidence="7">HA-2024</strain>
        <tissue evidence="7">Whole body</tissue>
    </source>
</reference>
<dbReference type="InterPro" id="IPR000504">
    <property type="entry name" value="RRM_dom"/>
</dbReference>
<gene>
    <name evidence="7" type="ORF">pipiens_008186</name>
</gene>
<evidence type="ECO:0000256" key="1">
    <source>
        <dbReference type="ARBA" id="ARBA00022664"/>
    </source>
</evidence>
<evidence type="ECO:0000313" key="7">
    <source>
        <dbReference type="EMBL" id="KAL1399472.1"/>
    </source>
</evidence>
<name>A0ABD1DKI3_CULPP</name>
<feature type="region of interest" description="Disordered" evidence="4">
    <location>
        <begin position="375"/>
        <end position="396"/>
    </location>
</feature>
<dbReference type="FunFam" id="1.20.1390.10:FF:000004">
    <property type="entry name" value="RNA-binding motif protein 25"/>
    <property type="match status" value="1"/>
</dbReference>
<dbReference type="GO" id="GO:0003723">
    <property type="term" value="F:RNA binding"/>
    <property type="evidence" value="ECO:0007669"/>
    <property type="project" value="UniProtKB-UniRule"/>
</dbReference>
<dbReference type="InterPro" id="IPR002483">
    <property type="entry name" value="PWI_dom"/>
</dbReference>
<evidence type="ECO:0000259" key="5">
    <source>
        <dbReference type="PROSITE" id="PS50102"/>
    </source>
</evidence>
<feature type="compositionally biased region" description="Basic and acidic residues" evidence="4">
    <location>
        <begin position="273"/>
        <end position="342"/>
    </location>
</feature>
<evidence type="ECO:0008006" key="9">
    <source>
        <dbReference type="Google" id="ProtNLM"/>
    </source>
</evidence>
<feature type="region of interest" description="Disordered" evidence="4">
    <location>
        <begin position="628"/>
        <end position="703"/>
    </location>
</feature>
<feature type="compositionally biased region" description="Low complexity" evidence="4">
    <location>
        <begin position="502"/>
        <end position="516"/>
    </location>
</feature>
<dbReference type="SUPFAM" id="SSF101233">
    <property type="entry name" value="PWI domain"/>
    <property type="match status" value="1"/>
</dbReference>
<dbReference type="InterPro" id="IPR012677">
    <property type="entry name" value="Nucleotide-bd_a/b_plait_sf"/>
</dbReference>
<feature type="compositionally biased region" description="Gly residues" evidence="4">
    <location>
        <begin position="228"/>
        <end position="240"/>
    </location>
</feature>
<feature type="compositionally biased region" description="Low complexity" evidence="4">
    <location>
        <begin position="527"/>
        <end position="537"/>
    </location>
</feature>
<dbReference type="PROSITE" id="PS50102">
    <property type="entry name" value="RRM"/>
    <property type="match status" value="1"/>
</dbReference>
<evidence type="ECO:0000259" key="6">
    <source>
        <dbReference type="PROSITE" id="PS51025"/>
    </source>
</evidence>
<evidence type="ECO:0000256" key="4">
    <source>
        <dbReference type="SAM" id="MobiDB-lite"/>
    </source>
</evidence>
<dbReference type="EMBL" id="JBEHCU010005537">
    <property type="protein sequence ID" value="KAL1399472.1"/>
    <property type="molecule type" value="Genomic_DNA"/>
</dbReference>
<feature type="compositionally biased region" description="Basic residues" evidence="4">
    <location>
        <begin position="517"/>
        <end position="526"/>
    </location>
</feature>
<organism evidence="7 8">
    <name type="scientific">Culex pipiens pipiens</name>
    <name type="common">Northern house mosquito</name>
    <dbReference type="NCBI Taxonomy" id="38569"/>
    <lineage>
        <taxon>Eukaryota</taxon>
        <taxon>Metazoa</taxon>
        <taxon>Ecdysozoa</taxon>
        <taxon>Arthropoda</taxon>
        <taxon>Hexapoda</taxon>
        <taxon>Insecta</taxon>
        <taxon>Pterygota</taxon>
        <taxon>Neoptera</taxon>
        <taxon>Endopterygota</taxon>
        <taxon>Diptera</taxon>
        <taxon>Nematocera</taxon>
        <taxon>Culicoidea</taxon>
        <taxon>Culicidae</taxon>
        <taxon>Culicinae</taxon>
        <taxon>Culicini</taxon>
        <taxon>Culex</taxon>
        <taxon>Culex</taxon>
    </lineage>
</organism>
<dbReference type="PANTHER" id="PTHR18806">
    <property type="entry name" value="RBM25 PROTEIN"/>
    <property type="match status" value="1"/>
</dbReference>
<dbReference type="GO" id="GO:0006397">
    <property type="term" value="P:mRNA processing"/>
    <property type="evidence" value="ECO:0007669"/>
    <property type="project" value="UniProtKB-KW"/>
</dbReference>
<feature type="region of interest" description="Disordered" evidence="4">
    <location>
        <begin position="216"/>
        <end position="342"/>
    </location>
</feature>
<dbReference type="Gene3D" id="1.20.1390.10">
    <property type="entry name" value="PWI domain"/>
    <property type="match status" value="1"/>
</dbReference>
<sequence>MSFPTGPPPPIVPAGMPFGIAPPMMPSLIPAGMPPMNQPPPGGGGRRGDFRGSGSTIGSRPQMYNNNNINNNHHHHNDRRREDHRERGGVQVPNAAPTMDGPIITVFIGNISDKAPDPMIKKILASCGTVINWKRVSTFGFCEYDGAVAGARAVRLLHDMEIDGKKLVAKVDAKNKALLDDHKEEDQSANRAGNEKFGDDEALDLITRILDEFRDDLTGGGDDDGEASGDGGGGGSSGRGKSGKTKRNLQTQEMEEGKRELISQEIGSSTRELASRNPRDILREKEMEDEARDRRKAEKKAKEKEAAYQERLRNWEARERRKAKDYEKDRERDRCREEEREKEAKRLKEFLEDYDDERDDPKYYKGRELQRRLAERVREADLDSKDRNKEQEELDELKNKIFAGEYDNPTAEFEKEKKKREEMYRPKILIDVNLEQSQQREREIERERMRELERQRDKERIRANKERYVMAQASRELAAIDAEPIESDSSGHDDGGGGGASFGSPPIHQNNNNNNSNHHHPGHQQQHHQQQQIHPQHAGSETRDSFGFGQMGGGGMDDDSSRHSMRSNSMAMGSPDGFGGGAGAANSNSGMNSLSMSSEKHQPIAPTISLSLNAAAKKKKLEMKDVFNSLDDDGEESNGPKKRKLVPLDEENRPQNTAAPRESHSKSSKSSKNSGGDEPSSGKSSSRDQAKSQEEKRRHIKSIIDKIPTEKADLFNYPLDWNEIDATIEKKIRPWINKKIIEYIGEPEPTLVDFICSKVLAGSTPQGILDDVQMVLDEEAEVFVVKMWRLLIYEHRMKTRARDASRQSETGGGGGFPSFCGDPEQTARNTHTDKRGRILNRVVLSLSPLRRAGTARPLRKCPYLPIRRRLPKSSLQRLCPVPADDPLRRGVDLFGSGLVVAVGLASPDSDTSTV</sequence>
<comment type="caution">
    <text evidence="7">The sequence shown here is derived from an EMBL/GenBank/DDBJ whole genome shotgun (WGS) entry which is preliminary data.</text>
</comment>
<dbReference type="AlphaFoldDB" id="A0ABD1DKI3"/>
<keyword evidence="1" id="KW-0507">mRNA processing</keyword>
<feature type="domain" description="RRM" evidence="5">
    <location>
        <begin position="104"/>
        <end position="174"/>
    </location>
</feature>
<dbReference type="SMART" id="SM00311">
    <property type="entry name" value="PWI"/>
    <property type="match status" value="1"/>
</dbReference>
<feature type="domain" description="PWI" evidence="6">
    <location>
        <begin position="712"/>
        <end position="808"/>
    </location>
</feature>
<dbReference type="SUPFAM" id="SSF54928">
    <property type="entry name" value="RNA-binding domain, RBD"/>
    <property type="match status" value="1"/>
</dbReference>
<feature type="region of interest" description="Disordered" evidence="4">
    <location>
        <begin position="32"/>
        <end position="87"/>
    </location>
</feature>
<proteinExistence type="predicted"/>
<dbReference type="CDD" id="cd12446">
    <property type="entry name" value="RRM_RBM25"/>
    <property type="match status" value="1"/>
</dbReference>
<dbReference type="Gene3D" id="3.30.70.330">
    <property type="match status" value="1"/>
</dbReference>
<feature type="compositionally biased region" description="Basic and acidic residues" evidence="4">
    <location>
        <begin position="685"/>
        <end position="703"/>
    </location>
</feature>